<protein>
    <submittedName>
        <fullName evidence="1">Uncharacterized protein</fullName>
    </submittedName>
</protein>
<reference evidence="1 2" key="1">
    <citation type="submission" date="2020-03" db="EMBL/GenBank/DDBJ databases">
        <title>Complete genome sequence of Shewanella sp.</title>
        <authorList>
            <person name="Kim Y.-S."/>
            <person name="Kim S.-J."/>
            <person name="Jung H.-K."/>
            <person name="Kim K.-H."/>
        </authorList>
    </citation>
    <scope>NUCLEOTIDE SEQUENCE [LARGE SCALE GENOMIC DNA]</scope>
    <source>
        <strain evidence="1 2">PN3F2</strain>
    </source>
</reference>
<name>A0A6G9QGA2_9GAMM</name>
<keyword evidence="2" id="KW-1185">Reference proteome</keyword>
<dbReference type="KEGG" id="saes:HBH39_02455"/>
<dbReference type="AlphaFoldDB" id="A0A6G9QGA2"/>
<evidence type="ECO:0000313" key="1">
    <source>
        <dbReference type="EMBL" id="QIR13502.1"/>
    </source>
</evidence>
<dbReference type="EMBL" id="CP050313">
    <property type="protein sequence ID" value="QIR13502.1"/>
    <property type="molecule type" value="Genomic_DNA"/>
</dbReference>
<proteinExistence type="predicted"/>
<dbReference type="Proteomes" id="UP000502608">
    <property type="component" value="Chromosome"/>
</dbReference>
<dbReference type="RefSeq" id="WP_167675291.1">
    <property type="nucleotide sequence ID" value="NZ_CP050313.1"/>
</dbReference>
<accession>A0A6G9QGA2</accession>
<evidence type="ECO:0000313" key="2">
    <source>
        <dbReference type="Proteomes" id="UP000502608"/>
    </source>
</evidence>
<sequence length="49" mass="5593">MKNNSIVKVLPGSILKNVTRTCLLSTSFIQQQYAFFAHLGVSQWEVEKH</sequence>
<organism evidence="1 2">
    <name type="scientific">Shewanella aestuarii</name>
    <dbReference type="NCBI Taxonomy" id="1028752"/>
    <lineage>
        <taxon>Bacteria</taxon>
        <taxon>Pseudomonadati</taxon>
        <taxon>Pseudomonadota</taxon>
        <taxon>Gammaproteobacteria</taxon>
        <taxon>Alteromonadales</taxon>
        <taxon>Shewanellaceae</taxon>
        <taxon>Shewanella</taxon>
    </lineage>
</organism>
<gene>
    <name evidence="1" type="ORF">HBH39_02455</name>
</gene>